<evidence type="ECO:0000313" key="2">
    <source>
        <dbReference type="EMBL" id="KAA6367570.1"/>
    </source>
</evidence>
<dbReference type="AlphaFoldDB" id="A0A5J4UBI1"/>
<dbReference type="EMBL" id="SNRW01018197">
    <property type="protein sequence ID" value="KAA6367570.1"/>
    <property type="molecule type" value="Genomic_DNA"/>
</dbReference>
<sequence>VGSRGKLVLVENSNQNQNAGEDDLFGMGLHFYVDVRSDVLKLAVNLIESFQFAEKTKESNLLLVPQGQLSLDGEDDENESIQSEIKNDDVSVFGESKMALKDAPKHRSKKKENDKSKDTEIENKKKEVDPDKDTKKTSRSRETFMGGGSTWGGGGMSVGMSIGQFSLGQQPEQGQGRPNSPGLQAGIIVSASAGGGKQKPGVDTYSFGYGYGGEEGIDAYNQDNDYGEEVIGEFAEVEKKRERERREARQKRKEELSKYPTKLLPKLDELLYADQPKDNAAQRRLQQQQQQLQQQQALFPGDKFGTRQISNIELLRGAEQLECPTLIFYILSHWVASVRLSVRKEEAQQAIQEQAQKALQRGGRAALLKGDNASKQNSQVNEERKRNIFWIKAKGVVAAIASCVWLESLEHTELVLLLKRYNYKQPSQQEIEQAEQLLKQPSNSQIGILKKQQSSLLRVQAIVGALIIASELMKDVLWYVRFVQHAVQDPFPSMRAEMMESEAMMAGTVVKKNENADQGNEGGSVKQDDQKKEEENLSRKQSIGSKLSGKQSQIQSMSSLARLPIPRYLDREGRWEVFYSEQLFSQILSQFAPYIESNSQGRGGSPTRFPPSSEIQMAMPNSVETIRPWLPERQNKGISQSQSRGGVSLGGLGLGSGIEVLDLRFISNMTAVDVAAQCCPKVKCIDLRGVKCISAPTIVRLSRLCNNLELILLGGSNLSADDGAVIAIEKSRPSQRITWDEWIQ</sequence>
<comment type="caution">
    <text evidence="2">The sequence shown here is derived from an EMBL/GenBank/DDBJ whole genome shotgun (WGS) entry which is preliminary data.</text>
</comment>
<evidence type="ECO:0000313" key="3">
    <source>
        <dbReference type="Proteomes" id="UP000324800"/>
    </source>
</evidence>
<feature type="non-terminal residue" evidence="2">
    <location>
        <position position="1"/>
    </location>
</feature>
<feature type="compositionally biased region" description="Basic and acidic residues" evidence="1">
    <location>
        <begin position="526"/>
        <end position="538"/>
    </location>
</feature>
<evidence type="ECO:0000256" key="1">
    <source>
        <dbReference type="SAM" id="MobiDB-lite"/>
    </source>
</evidence>
<gene>
    <name evidence="2" type="ORF">EZS28_036903</name>
</gene>
<feature type="region of interest" description="Disordered" evidence="1">
    <location>
        <begin position="514"/>
        <end position="551"/>
    </location>
</feature>
<dbReference type="Proteomes" id="UP000324800">
    <property type="component" value="Unassembled WGS sequence"/>
</dbReference>
<protein>
    <submittedName>
        <fullName evidence="2">Uncharacterized protein</fullName>
    </submittedName>
</protein>
<feature type="compositionally biased region" description="Basic and acidic residues" evidence="1">
    <location>
        <begin position="98"/>
        <end position="142"/>
    </location>
</feature>
<organism evidence="2 3">
    <name type="scientific">Streblomastix strix</name>
    <dbReference type="NCBI Taxonomy" id="222440"/>
    <lineage>
        <taxon>Eukaryota</taxon>
        <taxon>Metamonada</taxon>
        <taxon>Preaxostyla</taxon>
        <taxon>Oxymonadida</taxon>
        <taxon>Streblomastigidae</taxon>
        <taxon>Streblomastix</taxon>
    </lineage>
</organism>
<feature type="compositionally biased region" description="Polar residues" evidence="1">
    <location>
        <begin position="164"/>
        <end position="182"/>
    </location>
</feature>
<feature type="compositionally biased region" description="Gly residues" evidence="1">
    <location>
        <begin position="145"/>
        <end position="157"/>
    </location>
</feature>
<name>A0A5J4UBI1_9EUKA</name>
<reference evidence="2 3" key="1">
    <citation type="submission" date="2019-03" db="EMBL/GenBank/DDBJ databases">
        <title>Single cell metagenomics reveals metabolic interactions within the superorganism composed of flagellate Streblomastix strix and complex community of Bacteroidetes bacteria on its surface.</title>
        <authorList>
            <person name="Treitli S.C."/>
            <person name="Kolisko M."/>
            <person name="Husnik F."/>
            <person name="Keeling P."/>
            <person name="Hampl V."/>
        </authorList>
    </citation>
    <scope>NUCLEOTIDE SEQUENCE [LARGE SCALE GENOMIC DNA]</scope>
    <source>
        <strain evidence="2">ST1C</strain>
    </source>
</reference>
<feature type="region of interest" description="Disordered" evidence="1">
    <location>
        <begin position="98"/>
        <end position="184"/>
    </location>
</feature>
<feature type="compositionally biased region" description="Polar residues" evidence="1">
    <location>
        <begin position="539"/>
        <end position="551"/>
    </location>
</feature>
<proteinExistence type="predicted"/>
<accession>A0A5J4UBI1</accession>